<comment type="caution">
    <text evidence="2">The sequence shown here is derived from an EMBL/GenBank/DDBJ whole genome shotgun (WGS) entry which is preliminary data.</text>
</comment>
<evidence type="ECO:0000313" key="2">
    <source>
        <dbReference type="EMBL" id="OGY88053.1"/>
    </source>
</evidence>
<accession>A0A1G2BFR0</accession>
<gene>
    <name evidence="2" type="ORF">A2319_02415</name>
</gene>
<dbReference type="Proteomes" id="UP000176420">
    <property type="component" value="Unassembled WGS sequence"/>
</dbReference>
<reference evidence="2 3" key="1">
    <citation type="journal article" date="2016" name="Nat. Commun.">
        <title>Thousands of microbial genomes shed light on interconnected biogeochemical processes in an aquifer system.</title>
        <authorList>
            <person name="Anantharaman K."/>
            <person name="Brown C.T."/>
            <person name="Hug L.A."/>
            <person name="Sharon I."/>
            <person name="Castelle C.J."/>
            <person name="Probst A.J."/>
            <person name="Thomas B.C."/>
            <person name="Singh A."/>
            <person name="Wilkins M.J."/>
            <person name="Karaoz U."/>
            <person name="Brodie E.L."/>
            <person name="Williams K.H."/>
            <person name="Hubbard S.S."/>
            <person name="Banfield J.F."/>
        </authorList>
    </citation>
    <scope>NUCLEOTIDE SEQUENCE [LARGE SCALE GENOMIC DNA]</scope>
</reference>
<evidence type="ECO:0000313" key="3">
    <source>
        <dbReference type="Proteomes" id="UP000176420"/>
    </source>
</evidence>
<feature type="region of interest" description="Disordered" evidence="1">
    <location>
        <begin position="45"/>
        <end position="64"/>
    </location>
</feature>
<dbReference type="AlphaFoldDB" id="A0A1G2BFR0"/>
<proteinExistence type="predicted"/>
<name>A0A1G2BFR0_9BACT</name>
<organism evidence="2 3">
    <name type="scientific">Candidatus Kerfeldbacteria bacterium RIFOXYB2_FULL_38_14</name>
    <dbReference type="NCBI Taxonomy" id="1798547"/>
    <lineage>
        <taxon>Bacteria</taxon>
        <taxon>Candidatus Kerfeldiibacteriota</taxon>
    </lineage>
</organism>
<dbReference type="EMBL" id="MHKI01000005">
    <property type="protein sequence ID" value="OGY88053.1"/>
    <property type="molecule type" value="Genomic_DNA"/>
</dbReference>
<sequence>MPSFDNLRRIFKKETKHESTATDSESLRIESLRARIKELEKERNNLLKGPSYESHPLYASGDSQRRELNRNIERINQEIENLHREIQGQPPLLFNDSERPY</sequence>
<protein>
    <submittedName>
        <fullName evidence="2">Uncharacterized protein</fullName>
    </submittedName>
</protein>
<evidence type="ECO:0000256" key="1">
    <source>
        <dbReference type="SAM" id="MobiDB-lite"/>
    </source>
</evidence>